<dbReference type="KEGG" id="pcea:J3359_12920"/>
<feature type="domain" description="Chitin-binding type-4" evidence="3">
    <location>
        <begin position="49"/>
        <end position="228"/>
    </location>
</feature>
<dbReference type="InterPro" id="IPR051024">
    <property type="entry name" value="GlcNAc_Chitin_IntDeg"/>
</dbReference>
<dbReference type="GO" id="GO:0004497">
    <property type="term" value="F:monooxygenase activity"/>
    <property type="evidence" value="ECO:0007669"/>
    <property type="project" value="UniProtKB-KW"/>
</dbReference>
<gene>
    <name evidence="4" type="ORF">J3359_12920</name>
</gene>
<dbReference type="Gene3D" id="2.70.50.50">
    <property type="entry name" value="chitin-binding protein cbp21"/>
    <property type="match status" value="1"/>
</dbReference>
<dbReference type="Gene3D" id="2.60.40.4070">
    <property type="match status" value="1"/>
</dbReference>
<dbReference type="RefSeq" id="WP_208077270.1">
    <property type="nucleotide sequence ID" value="NZ_CP071869.1"/>
</dbReference>
<dbReference type="InterPro" id="IPR014756">
    <property type="entry name" value="Ig_E-set"/>
</dbReference>
<dbReference type="AlphaFoldDB" id="A0A975H680"/>
<dbReference type="PANTHER" id="PTHR34823:SF1">
    <property type="entry name" value="CHITIN-BINDING TYPE-4 DOMAIN-CONTAINING PROTEIN"/>
    <property type="match status" value="1"/>
</dbReference>
<name>A0A975H680_9FLAO</name>
<keyword evidence="5" id="KW-1185">Reference proteome</keyword>
<dbReference type="SUPFAM" id="SSF81296">
    <property type="entry name" value="E set domains"/>
    <property type="match status" value="1"/>
</dbReference>
<dbReference type="CDD" id="cd21177">
    <property type="entry name" value="LPMO_AA10"/>
    <property type="match status" value="1"/>
</dbReference>
<evidence type="ECO:0000313" key="4">
    <source>
        <dbReference type="EMBL" id="QTE21718.1"/>
    </source>
</evidence>
<dbReference type="Proteomes" id="UP000663920">
    <property type="component" value="Chromosome"/>
</dbReference>
<dbReference type="PANTHER" id="PTHR34823">
    <property type="entry name" value="GLCNAC-BINDING PROTEIN A"/>
    <property type="match status" value="1"/>
</dbReference>
<sequence length="328" mass="36981">MKKTNNYLVSFLSNKTSLSLIRKSSNNKLFYSSIILFFVSIFPQSIFSHGTVTSPASRIWQCRFLENPENPTSKACMAAVASHGTQPFYDWSAVRQGNANGDHQRYILDGNLASGGDPDKYGGLDQVRSDWVATSVSPGPFTVTWYNKVGHKSEYYRVYITKEGWSPNKPLAWGDLELLAETGPKDGKEKYTVINVTLPKRTGKHVIYSIWQNRIGLSAEAFYSTSDIDFGNTLSVNEYNEQLAKLNQNYPNPFAVSSKIGYTIRKEGNVSLKVYDILGKEVATLVDGYQTAGDYNIIFKNETLDEGVYFYVFKLDSYIETKKMILKK</sequence>
<accession>A0A975H680</accession>
<evidence type="ECO:0000256" key="1">
    <source>
        <dbReference type="ARBA" id="ARBA00022729"/>
    </source>
</evidence>
<feature type="transmembrane region" description="Helical" evidence="2">
    <location>
        <begin position="29"/>
        <end position="47"/>
    </location>
</feature>
<protein>
    <submittedName>
        <fullName evidence="4">Lytic polysaccharide monooxygenase</fullName>
    </submittedName>
</protein>
<dbReference type="EMBL" id="CP071869">
    <property type="protein sequence ID" value="QTE21718.1"/>
    <property type="molecule type" value="Genomic_DNA"/>
</dbReference>
<proteinExistence type="predicted"/>
<evidence type="ECO:0000256" key="2">
    <source>
        <dbReference type="SAM" id="Phobius"/>
    </source>
</evidence>
<dbReference type="InterPro" id="IPR004302">
    <property type="entry name" value="Cellulose/chitin-bd_N"/>
</dbReference>
<keyword evidence="2" id="KW-0812">Transmembrane</keyword>
<evidence type="ECO:0000259" key="3">
    <source>
        <dbReference type="Pfam" id="PF03067"/>
    </source>
</evidence>
<keyword evidence="1" id="KW-0732">Signal</keyword>
<reference evidence="4 5" key="1">
    <citation type="submission" date="2021-03" db="EMBL/GenBank/DDBJ databases">
        <title>Complete genome of Polaribacter_sp.SM13.</title>
        <authorList>
            <person name="Jeong S.W."/>
            <person name="Bae J.W."/>
        </authorList>
    </citation>
    <scope>NUCLEOTIDE SEQUENCE [LARGE SCALE GENOMIC DNA]</scope>
    <source>
        <strain evidence="4 5">SM13</strain>
    </source>
</reference>
<keyword evidence="4" id="KW-0503">Monooxygenase</keyword>
<keyword evidence="4" id="KW-0560">Oxidoreductase</keyword>
<keyword evidence="2" id="KW-0472">Membrane</keyword>
<dbReference type="Pfam" id="PF03067">
    <property type="entry name" value="LPMO_10"/>
    <property type="match status" value="1"/>
</dbReference>
<dbReference type="NCBIfam" id="TIGR04183">
    <property type="entry name" value="Por_Secre_tail"/>
    <property type="match status" value="1"/>
</dbReference>
<evidence type="ECO:0000313" key="5">
    <source>
        <dbReference type="Proteomes" id="UP000663920"/>
    </source>
</evidence>
<keyword evidence="2" id="KW-1133">Transmembrane helix</keyword>
<dbReference type="InterPro" id="IPR026444">
    <property type="entry name" value="Secre_tail"/>
</dbReference>
<organism evidence="4 5">
    <name type="scientific">Polaribacter cellanae</name>
    <dbReference type="NCBI Taxonomy" id="2818493"/>
    <lineage>
        <taxon>Bacteria</taxon>
        <taxon>Pseudomonadati</taxon>
        <taxon>Bacteroidota</taxon>
        <taxon>Flavobacteriia</taxon>
        <taxon>Flavobacteriales</taxon>
        <taxon>Flavobacteriaceae</taxon>
    </lineage>
</organism>